<dbReference type="PANTHER" id="PTHR22754">
    <property type="entry name" value="DISCO-INTERACTING PROTEIN 2 DIP2 -RELATED"/>
    <property type="match status" value="1"/>
</dbReference>
<evidence type="ECO:0000256" key="1">
    <source>
        <dbReference type="ARBA" id="ARBA00006432"/>
    </source>
</evidence>
<keyword evidence="2 8" id="KW-0436">Ligase</keyword>
<dbReference type="Gene3D" id="3.40.50.12780">
    <property type="entry name" value="N-terminal domain of ligase-like"/>
    <property type="match status" value="1"/>
</dbReference>
<evidence type="ECO:0000256" key="3">
    <source>
        <dbReference type="ARBA" id="ARBA00022832"/>
    </source>
</evidence>
<evidence type="ECO:0000313" key="9">
    <source>
        <dbReference type="Proteomes" id="UP001500016"/>
    </source>
</evidence>
<dbReference type="SUPFAM" id="SSF56801">
    <property type="entry name" value="Acetyl-CoA synthetase-like"/>
    <property type="match status" value="1"/>
</dbReference>
<dbReference type="EMBL" id="BAAAPE010000008">
    <property type="protein sequence ID" value="GAA2077444.1"/>
    <property type="molecule type" value="Genomic_DNA"/>
</dbReference>
<dbReference type="Pfam" id="PF23024">
    <property type="entry name" value="AMP-dom_DIP2-like"/>
    <property type="match status" value="1"/>
</dbReference>
<dbReference type="InterPro" id="IPR000873">
    <property type="entry name" value="AMP-dep_synth/lig_dom"/>
</dbReference>
<reference evidence="8 9" key="1">
    <citation type="journal article" date="2019" name="Int. J. Syst. Evol. Microbiol.">
        <title>The Global Catalogue of Microorganisms (GCM) 10K type strain sequencing project: providing services to taxonomists for standard genome sequencing and annotation.</title>
        <authorList>
            <consortium name="The Broad Institute Genomics Platform"/>
            <consortium name="The Broad Institute Genome Sequencing Center for Infectious Disease"/>
            <person name="Wu L."/>
            <person name="Ma J."/>
        </authorList>
    </citation>
    <scope>NUCLEOTIDE SEQUENCE [LARGE SCALE GENOMIC DNA]</scope>
    <source>
        <strain evidence="8 9">JCM 15478</strain>
    </source>
</reference>
<dbReference type="InterPro" id="IPR045851">
    <property type="entry name" value="AMP-bd_C_sf"/>
</dbReference>
<dbReference type="InterPro" id="IPR042099">
    <property type="entry name" value="ANL_N_sf"/>
</dbReference>
<feature type="region of interest" description="Disordered" evidence="5">
    <location>
        <begin position="583"/>
        <end position="610"/>
    </location>
</feature>
<keyword evidence="4" id="KW-0443">Lipid metabolism</keyword>
<proteinExistence type="inferred from homology"/>
<feature type="domain" description="AMP-binding enzyme C-terminal" evidence="7">
    <location>
        <begin position="454"/>
        <end position="565"/>
    </location>
</feature>
<dbReference type="CDD" id="cd05931">
    <property type="entry name" value="FAAL"/>
    <property type="match status" value="1"/>
</dbReference>
<comment type="caution">
    <text evidence="8">The sequence shown here is derived from an EMBL/GenBank/DDBJ whole genome shotgun (WGS) entry which is preliminary data.</text>
</comment>
<feature type="domain" description="AMP-dependent synthetase/ligase" evidence="6">
    <location>
        <begin position="36"/>
        <end position="411"/>
    </location>
</feature>
<evidence type="ECO:0000259" key="7">
    <source>
        <dbReference type="Pfam" id="PF23024"/>
    </source>
</evidence>
<dbReference type="Proteomes" id="UP001500016">
    <property type="component" value="Unassembled WGS sequence"/>
</dbReference>
<evidence type="ECO:0000256" key="4">
    <source>
        <dbReference type="ARBA" id="ARBA00023098"/>
    </source>
</evidence>
<comment type="similarity">
    <text evidence="1">Belongs to the ATP-dependent AMP-binding enzyme family.</text>
</comment>
<dbReference type="Pfam" id="PF00501">
    <property type="entry name" value="AMP-binding"/>
    <property type="match status" value="1"/>
</dbReference>
<accession>A0ABN2W2E3</accession>
<dbReference type="PANTHER" id="PTHR22754:SF32">
    <property type="entry name" value="DISCO-INTERACTING PROTEIN 2"/>
    <property type="match status" value="1"/>
</dbReference>
<dbReference type="InterPro" id="IPR025110">
    <property type="entry name" value="AMP-bd_C"/>
</dbReference>
<evidence type="ECO:0000256" key="5">
    <source>
        <dbReference type="SAM" id="MobiDB-lite"/>
    </source>
</evidence>
<dbReference type="Gene3D" id="3.30.300.30">
    <property type="match status" value="1"/>
</dbReference>
<dbReference type="RefSeq" id="WP_344528800.1">
    <property type="nucleotide sequence ID" value="NZ_BAAAPE010000008.1"/>
</dbReference>
<evidence type="ECO:0000256" key="2">
    <source>
        <dbReference type="ARBA" id="ARBA00022598"/>
    </source>
</evidence>
<evidence type="ECO:0000259" key="6">
    <source>
        <dbReference type="Pfam" id="PF00501"/>
    </source>
</evidence>
<feature type="compositionally biased region" description="Gly residues" evidence="5">
    <location>
        <begin position="584"/>
        <end position="595"/>
    </location>
</feature>
<name>A0ABN2W2E3_9ACTN</name>
<evidence type="ECO:0000313" key="8">
    <source>
        <dbReference type="EMBL" id="GAA2077444.1"/>
    </source>
</evidence>
<keyword evidence="9" id="KW-1185">Reference proteome</keyword>
<organism evidence="8 9">
    <name type="scientific">Streptomyces albiaxialis</name>
    <dbReference type="NCBI Taxonomy" id="329523"/>
    <lineage>
        <taxon>Bacteria</taxon>
        <taxon>Bacillati</taxon>
        <taxon>Actinomycetota</taxon>
        <taxon>Actinomycetes</taxon>
        <taxon>Kitasatosporales</taxon>
        <taxon>Streptomycetaceae</taxon>
        <taxon>Streptomyces</taxon>
    </lineage>
</organism>
<keyword evidence="3" id="KW-0276">Fatty acid metabolism</keyword>
<protein>
    <submittedName>
        <fullName evidence="8">Fatty acyl-AMP ligase</fullName>
    </submittedName>
</protein>
<dbReference type="GO" id="GO:0016874">
    <property type="term" value="F:ligase activity"/>
    <property type="evidence" value="ECO:0007669"/>
    <property type="project" value="UniProtKB-KW"/>
</dbReference>
<gene>
    <name evidence="8" type="ORF">GCM10009801_33550</name>
</gene>
<sequence>MAGPRNFTELAVLRTAELSDRDAYTFVHVEADETLSASSLTYGELGERATRLASWLQERGCHGQRVLILHTDGREFVSSFLGCLLAGAVAVPAPPPDGARPNVERVANIVRDASVSYLLTDAANASSVSQLLANIGHSEVTCLATDRTRVGAPAAWRDPGLLPDDVAYLQYTSGSVSEPKGVMVTHRNLLANQEAIRRALRTGPGTRVGGWLPFHHDMGLVGQLLHPLWLGGTGVVMPPAAFVRKPVRWLRMIDQYGITAGGGPNLGYELCVRRVREEQTEGLDLSRWETAVNGAEPVRAATMDAFAEKFAPAGFRREAFYPCYGLAEGTLLVTGGTPARHAGRRTVDARNLEHHRLTEPRDDRPARTLVSCGLPRDCEVRVVDPESHAHLPDGQVGEVWLRGESVAHGYWNRPLENARDFRATTSDGSGGFLRTGDLGVMDGGELLLTGRLKDVMIVAGRNLYPQDIERSVQRVSALFGSSAAFSVESGGGSDHVVVVQEVRTGRDFDAELTSLAAAVQKCVVKEFEVAAENVLLVRPGTVRRTTSGKLQRTAMRRLFLDGQISPLHEVVAPEVRALVSVDGGRSGGAEDGPYGGERYADVPYADDGRR</sequence>
<dbReference type="InterPro" id="IPR040097">
    <property type="entry name" value="FAAL/FAAC"/>
</dbReference>